<evidence type="ECO:0000313" key="13">
    <source>
        <dbReference type="Proteomes" id="UP000054498"/>
    </source>
</evidence>
<organism evidence="12 13">
    <name type="scientific">Monoraphidium neglectum</name>
    <dbReference type="NCBI Taxonomy" id="145388"/>
    <lineage>
        <taxon>Eukaryota</taxon>
        <taxon>Viridiplantae</taxon>
        <taxon>Chlorophyta</taxon>
        <taxon>core chlorophytes</taxon>
        <taxon>Chlorophyceae</taxon>
        <taxon>CS clade</taxon>
        <taxon>Sphaeropleales</taxon>
        <taxon>Selenastraceae</taxon>
        <taxon>Monoraphidium</taxon>
    </lineage>
</organism>
<dbReference type="STRING" id="145388.A0A0D2JXE5"/>
<feature type="transmembrane region" description="Helical" evidence="11">
    <location>
        <begin position="677"/>
        <end position="698"/>
    </location>
</feature>
<evidence type="ECO:0000256" key="10">
    <source>
        <dbReference type="SAM" id="MobiDB-lite"/>
    </source>
</evidence>
<feature type="compositionally biased region" description="Low complexity" evidence="10">
    <location>
        <begin position="148"/>
        <end position="162"/>
    </location>
</feature>
<reference evidence="12 13" key="1">
    <citation type="journal article" date="2013" name="BMC Genomics">
        <title>Reconstruction of the lipid metabolism for the microalga Monoraphidium neglectum from its genome sequence reveals characteristics suitable for biofuel production.</title>
        <authorList>
            <person name="Bogen C."/>
            <person name="Al-Dilaimi A."/>
            <person name="Albersmeier A."/>
            <person name="Wichmann J."/>
            <person name="Grundmann M."/>
            <person name="Rupp O."/>
            <person name="Lauersen K.J."/>
            <person name="Blifernez-Klassen O."/>
            <person name="Kalinowski J."/>
            <person name="Goesmann A."/>
            <person name="Mussgnug J.H."/>
            <person name="Kruse O."/>
        </authorList>
    </citation>
    <scope>NUCLEOTIDE SEQUENCE [LARGE SCALE GENOMIC DNA]</scope>
    <source>
        <strain evidence="12 13">SAG 48.87</strain>
    </source>
</reference>
<evidence type="ECO:0000256" key="5">
    <source>
        <dbReference type="ARBA" id="ARBA00023065"/>
    </source>
</evidence>
<keyword evidence="3 11" id="KW-0812">Transmembrane</keyword>
<dbReference type="InterPro" id="IPR050368">
    <property type="entry name" value="ClC-type_chloride_channel"/>
</dbReference>
<name>A0A0D2JXE5_9CHLO</name>
<accession>A0A0D2JXE5</accession>
<feature type="transmembrane region" description="Helical" evidence="11">
    <location>
        <begin position="508"/>
        <end position="534"/>
    </location>
</feature>
<evidence type="ECO:0000256" key="9">
    <source>
        <dbReference type="ARBA" id="ARBA00023303"/>
    </source>
</evidence>
<dbReference type="Gene3D" id="1.10.3080.10">
    <property type="entry name" value="Clc chloride channel"/>
    <property type="match status" value="1"/>
</dbReference>
<feature type="transmembrane region" description="Helical" evidence="11">
    <location>
        <begin position="730"/>
        <end position="752"/>
    </location>
</feature>
<keyword evidence="7" id="KW-0869">Chloride channel</keyword>
<feature type="transmembrane region" description="Helical" evidence="11">
    <location>
        <begin position="546"/>
        <end position="565"/>
    </location>
</feature>
<evidence type="ECO:0000256" key="7">
    <source>
        <dbReference type="ARBA" id="ARBA00023173"/>
    </source>
</evidence>
<evidence type="ECO:0000256" key="1">
    <source>
        <dbReference type="ARBA" id="ARBA00004141"/>
    </source>
</evidence>
<dbReference type="CDD" id="cd00400">
    <property type="entry name" value="Voltage_gated_ClC"/>
    <property type="match status" value="1"/>
</dbReference>
<sequence length="896" mass="89808">MAWPHARSAKPGHPRWACCALSPHSPSGSPASISSVDGGDPAAAAPTAAAQPPDALAAPPSASSGGGGPAPSMLSSAIQAAINGSTSGGGGGGDWDDSGASAPRALATSGGGEPAANLKNGSGRGSAAVRTILAPFPAGDAPPPPPVQQQQQLEQLQQQQQQPEDDSGRAGGSSRAAEERARRAAGGVDTRDDSGSAFSLSSSSSTSSSTSSSMAVSDPLDGGGEAPPDDAGVGGGSMKRRLLQRRNGAAPGNGRGLGALTGLGGGSPAPGASPSGASAQGDPKAEGGGGEGEGGIPLLGSLGRLLSDREDLVTLFYAMATGVVVAGSVFFFDVSIQYIHDLPDILANLHVGGGRATGLVLGDLAIPFRCIMPIGAGFAVAALQSRGFAPGLKFLTRAIEGVVDDSKNATLPQDYGQVCARGRWFVLSASPRAAVSSRRRRGPGAAPAVDVLQNAGGAGCVFRKAAASAITLGSGASLGPEAPSVELGANTAAVLAPKHLSKRRQRMLVAAGAAAGVSAAFDAPTSGALFAVEFVLKSSRLGLDRLSTSVVFASTSVAAGVVGFLRSEGRALGIAGVSQHLVGRIPYFSIQPNLLIDVLQFSALGVGCAGAAVLLYEGVRVSETALRPLPRWVSAPLGGAVCGFIAFRFPSVQFGYTSLEEIFRDESRASVTDLTSLLFAKIAATSICAGAGLVGGLFQPSLFLGALVGDIASHVVAGPWGVVDPTTFTVVGAAAVLGAACRAPLTAIALMVEITQDVGLLVPLLAAIGVASVVSEYGEGVLGRQLDRLLAQGFFAEAYNFWGAAAGGGAAAAAAPAAPEVRTVEEVISTPARLYVRHTLPLEQAKVALATRNSPAAVVVDDNFSPMGLVYLEDIEAELVKDELLNQADNNFNRAP</sequence>
<dbReference type="PANTHER" id="PTHR43427:SF6">
    <property type="entry name" value="CHLORIDE CHANNEL PROTEIN CLC-E"/>
    <property type="match status" value="1"/>
</dbReference>
<dbReference type="GeneID" id="25737537"/>
<feature type="compositionally biased region" description="Low complexity" evidence="10">
    <location>
        <begin position="269"/>
        <end position="281"/>
    </location>
</feature>
<dbReference type="Pfam" id="PF00654">
    <property type="entry name" value="Voltage_CLC"/>
    <property type="match status" value="1"/>
</dbReference>
<keyword evidence="13" id="KW-1185">Reference proteome</keyword>
<dbReference type="InterPro" id="IPR001807">
    <property type="entry name" value="ClC"/>
</dbReference>
<dbReference type="SUPFAM" id="SSF81340">
    <property type="entry name" value="Clc chloride channel"/>
    <property type="match status" value="1"/>
</dbReference>
<keyword evidence="2" id="KW-0813">Transport</keyword>
<evidence type="ECO:0000256" key="3">
    <source>
        <dbReference type="ARBA" id="ARBA00022692"/>
    </source>
</evidence>
<keyword evidence="9" id="KW-0407">Ion channel</keyword>
<keyword evidence="4 11" id="KW-1133">Transmembrane helix</keyword>
<feature type="region of interest" description="Disordered" evidence="10">
    <location>
        <begin position="1"/>
        <end position="293"/>
    </location>
</feature>
<feature type="transmembrane region" description="Helical" evidence="11">
    <location>
        <begin position="758"/>
        <end position="778"/>
    </location>
</feature>
<evidence type="ECO:0000256" key="4">
    <source>
        <dbReference type="ARBA" id="ARBA00022989"/>
    </source>
</evidence>
<dbReference type="GO" id="GO:0005254">
    <property type="term" value="F:chloride channel activity"/>
    <property type="evidence" value="ECO:0007669"/>
    <property type="project" value="UniProtKB-KW"/>
</dbReference>
<feature type="compositionally biased region" description="Low complexity" evidence="10">
    <location>
        <begin position="22"/>
        <end position="63"/>
    </location>
</feature>
<dbReference type="OrthoDB" id="4564at2759"/>
<dbReference type="PANTHER" id="PTHR43427">
    <property type="entry name" value="CHLORIDE CHANNEL PROTEIN CLC-E"/>
    <property type="match status" value="1"/>
</dbReference>
<protein>
    <submittedName>
        <fullName evidence="12">Chloride channel protein CLC-f</fullName>
    </submittedName>
</protein>
<keyword evidence="5" id="KW-0406">Ion transport</keyword>
<dbReference type="GO" id="GO:0034707">
    <property type="term" value="C:chloride channel complex"/>
    <property type="evidence" value="ECO:0007669"/>
    <property type="project" value="UniProtKB-KW"/>
</dbReference>
<comment type="subcellular location">
    <subcellularLocation>
        <location evidence="1">Membrane</location>
        <topology evidence="1">Multi-pass membrane protein</topology>
    </subcellularLocation>
</comment>
<evidence type="ECO:0000256" key="2">
    <source>
        <dbReference type="ARBA" id="ARBA00022448"/>
    </source>
</evidence>
<feature type="transmembrane region" description="Helical" evidence="11">
    <location>
        <begin position="312"/>
        <end position="332"/>
    </location>
</feature>
<keyword evidence="6 11" id="KW-0472">Membrane</keyword>
<proteinExistence type="predicted"/>
<dbReference type="AlphaFoldDB" id="A0A0D2JXE5"/>
<gene>
    <name evidence="12" type="ORF">MNEG_4660</name>
</gene>
<dbReference type="SUPFAM" id="SSF54631">
    <property type="entry name" value="CBS-domain pair"/>
    <property type="match status" value="1"/>
</dbReference>
<dbReference type="RefSeq" id="XP_013902317.1">
    <property type="nucleotide sequence ID" value="XM_014046863.1"/>
</dbReference>
<dbReference type="EMBL" id="KK100877">
    <property type="protein sequence ID" value="KIZ03298.1"/>
    <property type="molecule type" value="Genomic_DNA"/>
</dbReference>
<dbReference type="KEGG" id="mng:MNEG_4660"/>
<feature type="compositionally biased region" description="Gly residues" evidence="10">
    <location>
        <begin position="251"/>
        <end position="268"/>
    </location>
</feature>
<evidence type="ECO:0000256" key="6">
    <source>
        <dbReference type="ARBA" id="ARBA00023136"/>
    </source>
</evidence>
<dbReference type="InterPro" id="IPR046342">
    <property type="entry name" value="CBS_dom_sf"/>
</dbReference>
<dbReference type="Proteomes" id="UP000054498">
    <property type="component" value="Unassembled WGS sequence"/>
</dbReference>
<keyword evidence="8" id="KW-0868">Chloride</keyword>
<feature type="compositionally biased region" description="Low complexity" evidence="10">
    <location>
        <begin position="195"/>
        <end position="220"/>
    </location>
</feature>
<evidence type="ECO:0000313" key="12">
    <source>
        <dbReference type="EMBL" id="KIZ03298.1"/>
    </source>
</evidence>
<evidence type="ECO:0000256" key="11">
    <source>
        <dbReference type="SAM" id="Phobius"/>
    </source>
</evidence>
<dbReference type="InterPro" id="IPR014743">
    <property type="entry name" value="Cl-channel_core"/>
</dbReference>
<evidence type="ECO:0000256" key="8">
    <source>
        <dbReference type="ARBA" id="ARBA00023214"/>
    </source>
</evidence>